<dbReference type="AlphaFoldDB" id="A0A7Y9S027"/>
<dbReference type="EMBL" id="JACCAA010000001">
    <property type="protein sequence ID" value="NYG58489.1"/>
    <property type="molecule type" value="Genomic_DNA"/>
</dbReference>
<feature type="transmembrane region" description="Helical" evidence="3">
    <location>
        <begin position="51"/>
        <end position="70"/>
    </location>
</feature>
<proteinExistence type="predicted"/>
<evidence type="ECO:0000313" key="5">
    <source>
        <dbReference type="Proteomes" id="UP000540656"/>
    </source>
</evidence>
<keyword evidence="3" id="KW-1133">Transmembrane helix</keyword>
<feature type="compositionally biased region" description="Low complexity" evidence="2">
    <location>
        <begin position="8"/>
        <end position="33"/>
    </location>
</feature>
<dbReference type="GO" id="GO:0051301">
    <property type="term" value="P:cell division"/>
    <property type="evidence" value="ECO:0007669"/>
    <property type="project" value="UniProtKB-KW"/>
</dbReference>
<feature type="region of interest" description="Disordered" evidence="2">
    <location>
        <begin position="169"/>
        <end position="192"/>
    </location>
</feature>
<dbReference type="Proteomes" id="UP000540656">
    <property type="component" value="Unassembled WGS sequence"/>
</dbReference>
<feature type="coiled-coil region" evidence="1">
    <location>
        <begin position="83"/>
        <end position="110"/>
    </location>
</feature>
<keyword evidence="3" id="KW-0812">Transmembrane</keyword>
<feature type="region of interest" description="Disordered" evidence="2">
    <location>
        <begin position="1"/>
        <end position="49"/>
    </location>
</feature>
<gene>
    <name evidence="4" type="ORF">BJ980_001412</name>
</gene>
<reference evidence="4 5" key="1">
    <citation type="submission" date="2020-07" db="EMBL/GenBank/DDBJ databases">
        <title>Sequencing the genomes of 1000 actinobacteria strains.</title>
        <authorList>
            <person name="Klenk H.-P."/>
        </authorList>
    </citation>
    <scope>NUCLEOTIDE SEQUENCE [LARGE SCALE GENOMIC DNA]</scope>
    <source>
        <strain evidence="4 5">DSM 23819</strain>
    </source>
</reference>
<organism evidence="4 5">
    <name type="scientific">Nocardioides daedukensis</name>
    <dbReference type="NCBI Taxonomy" id="634462"/>
    <lineage>
        <taxon>Bacteria</taxon>
        <taxon>Bacillati</taxon>
        <taxon>Actinomycetota</taxon>
        <taxon>Actinomycetes</taxon>
        <taxon>Propionibacteriales</taxon>
        <taxon>Nocardioidaceae</taxon>
        <taxon>Nocardioides</taxon>
    </lineage>
</organism>
<keyword evidence="4" id="KW-0132">Cell division</keyword>
<evidence type="ECO:0000313" key="4">
    <source>
        <dbReference type="EMBL" id="NYG58489.1"/>
    </source>
</evidence>
<dbReference type="Pfam" id="PF04977">
    <property type="entry name" value="DivIC"/>
    <property type="match status" value="1"/>
</dbReference>
<evidence type="ECO:0000256" key="3">
    <source>
        <dbReference type="SAM" id="Phobius"/>
    </source>
</evidence>
<dbReference type="RefSeq" id="WP_179501650.1">
    <property type="nucleotide sequence ID" value="NZ_JACCAA010000001.1"/>
</dbReference>
<dbReference type="InterPro" id="IPR007060">
    <property type="entry name" value="FtsL/DivIC"/>
</dbReference>
<keyword evidence="5" id="KW-1185">Reference proteome</keyword>
<comment type="caution">
    <text evidence="4">The sequence shown here is derived from an EMBL/GenBank/DDBJ whole genome shotgun (WGS) entry which is preliminary data.</text>
</comment>
<keyword evidence="1" id="KW-0175">Coiled coil</keyword>
<protein>
    <submittedName>
        <fullName evidence="4">Cell division protein FtsB</fullName>
    </submittedName>
</protein>
<keyword evidence="3" id="KW-0472">Membrane</keyword>
<evidence type="ECO:0000256" key="2">
    <source>
        <dbReference type="SAM" id="MobiDB-lite"/>
    </source>
</evidence>
<evidence type="ECO:0000256" key="1">
    <source>
        <dbReference type="SAM" id="Coils"/>
    </source>
</evidence>
<keyword evidence="4" id="KW-0131">Cell cycle</keyword>
<name>A0A7Y9S027_9ACTN</name>
<accession>A0A7Y9S027</accession>
<sequence>MAERRPSRGSGPRGTRGPAGPRSAARSRTPRPGGVRPTDPRSRAGAQRPKLTGRAAILIVVVAVLAVSYASSMRAYLQQQQHEADLRSQIAETSKDIKALEREKRRWKDEAFIEAQARKRFGYVMPGETSYMVIDENGDPLDSPDELADPEAPPVEIPDAWWDTAWGSIEAAGNPEKTRRANTPAQKIEPEQ</sequence>